<dbReference type="GO" id="GO:0005524">
    <property type="term" value="F:ATP binding"/>
    <property type="evidence" value="ECO:0007669"/>
    <property type="project" value="UniProtKB-KW"/>
</dbReference>
<feature type="non-terminal residue" evidence="4">
    <location>
        <position position="1"/>
    </location>
</feature>
<gene>
    <name evidence="4" type="ORF">S03H2_53518</name>
</gene>
<name>X1GVA3_9ZZZZ</name>
<dbReference type="PANTHER" id="PTHR43038">
    <property type="entry name" value="ATP-BINDING CASSETTE, SUB-FAMILY H, MEMBER 1"/>
    <property type="match status" value="1"/>
</dbReference>
<evidence type="ECO:0000259" key="3">
    <source>
        <dbReference type="PROSITE" id="PS50893"/>
    </source>
</evidence>
<feature type="domain" description="ABC transporter" evidence="3">
    <location>
        <begin position="1"/>
        <end position="196"/>
    </location>
</feature>
<dbReference type="GO" id="GO:0016887">
    <property type="term" value="F:ATP hydrolysis activity"/>
    <property type="evidence" value="ECO:0007669"/>
    <property type="project" value="InterPro"/>
</dbReference>
<dbReference type="PROSITE" id="PS00211">
    <property type="entry name" value="ABC_TRANSPORTER_1"/>
    <property type="match status" value="1"/>
</dbReference>
<dbReference type="InterPro" id="IPR003593">
    <property type="entry name" value="AAA+_ATPase"/>
</dbReference>
<evidence type="ECO:0000313" key="4">
    <source>
        <dbReference type="EMBL" id="GAH61856.1"/>
    </source>
</evidence>
<keyword evidence="1" id="KW-0547">Nucleotide-binding</keyword>
<keyword evidence="2" id="KW-0067">ATP-binding</keyword>
<dbReference type="Gene3D" id="3.40.50.300">
    <property type="entry name" value="P-loop containing nucleotide triphosphate hydrolases"/>
    <property type="match status" value="1"/>
</dbReference>
<reference evidence="4" key="1">
    <citation type="journal article" date="2014" name="Front. Microbiol.">
        <title>High frequency of phylogenetically diverse reductive dehalogenase-homologous genes in deep subseafloor sedimentary metagenomes.</title>
        <authorList>
            <person name="Kawai M."/>
            <person name="Futagami T."/>
            <person name="Toyoda A."/>
            <person name="Takaki Y."/>
            <person name="Nishi S."/>
            <person name="Hori S."/>
            <person name="Arai W."/>
            <person name="Tsubouchi T."/>
            <person name="Morono Y."/>
            <person name="Uchiyama I."/>
            <person name="Ito T."/>
            <person name="Fujiyama A."/>
            <person name="Inagaki F."/>
            <person name="Takami H."/>
        </authorList>
    </citation>
    <scope>NUCLEOTIDE SEQUENCE</scope>
    <source>
        <strain evidence="4">Expedition CK06-06</strain>
    </source>
</reference>
<sequence length="210" mass="23389">NGAGKSTTIRMLCGILRPTSGKGTVGGFSIDAQPEEIKKIIGYMSQRFTLYGDLTVEENIDFYGGIHGLSPSAKEERGKWVIKMAGLIGRENSLTRELAGGWKQRLSLGCAILHRPEILFLDEPTASVDPVSRRDFWDLIYILSEEGTTVFVTSHYMDEVERCHRLAILYSGKIIADGSPKELKKKFTGAEESTLEDVFLSAIKREKNEE</sequence>
<evidence type="ECO:0000256" key="2">
    <source>
        <dbReference type="ARBA" id="ARBA00022840"/>
    </source>
</evidence>
<dbReference type="PANTHER" id="PTHR43038:SF3">
    <property type="entry name" value="ABC TRANSPORTER G FAMILY MEMBER 20 ISOFORM X1"/>
    <property type="match status" value="1"/>
</dbReference>
<dbReference type="InterPro" id="IPR027417">
    <property type="entry name" value="P-loop_NTPase"/>
</dbReference>
<dbReference type="SMART" id="SM00382">
    <property type="entry name" value="AAA"/>
    <property type="match status" value="1"/>
</dbReference>
<dbReference type="EMBL" id="BARU01034066">
    <property type="protein sequence ID" value="GAH61856.1"/>
    <property type="molecule type" value="Genomic_DNA"/>
</dbReference>
<protein>
    <recommendedName>
        <fullName evidence="3">ABC transporter domain-containing protein</fullName>
    </recommendedName>
</protein>
<dbReference type="AlphaFoldDB" id="X1GVA3"/>
<dbReference type="SUPFAM" id="SSF52540">
    <property type="entry name" value="P-loop containing nucleoside triphosphate hydrolases"/>
    <property type="match status" value="1"/>
</dbReference>
<dbReference type="InterPro" id="IPR003439">
    <property type="entry name" value="ABC_transporter-like_ATP-bd"/>
</dbReference>
<accession>X1GVA3</accession>
<dbReference type="PROSITE" id="PS50893">
    <property type="entry name" value="ABC_TRANSPORTER_2"/>
    <property type="match status" value="1"/>
</dbReference>
<proteinExistence type="predicted"/>
<comment type="caution">
    <text evidence="4">The sequence shown here is derived from an EMBL/GenBank/DDBJ whole genome shotgun (WGS) entry which is preliminary data.</text>
</comment>
<organism evidence="4">
    <name type="scientific">marine sediment metagenome</name>
    <dbReference type="NCBI Taxonomy" id="412755"/>
    <lineage>
        <taxon>unclassified sequences</taxon>
        <taxon>metagenomes</taxon>
        <taxon>ecological metagenomes</taxon>
    </lineage>
</organism>
<evidence type="ECO:0000256" key="1">
    <source>
        <dbReference type="ARBA" id="ARBA00022741"/>
    </source>
</evidence>
<dbReference type="InterPro" id="IPR017871">
    <property type="entry name" value="ABC_transporter-like_CS"/>
</dbReference>
<dbReference type="Pfam" id="PF00005">
    <property type="entry name" value="ABC_tran"/>
    <property type="match status" value="1"/>
</dbReference>